<feature type="domain" description="PAS" evidence="1">
    <location>
        <begin position="110"/>
        <end position="183"/>
    </location>
</feature>
<dbReference type="FunFam" id="3.30.70.270:FF:000001">
    <property type="entry name" value="Diguanylate cyclase domain protein"/>
    <property type="match status" value="1"/>
</dbReference>
<dbReference type="KEGG" id="lfc:LFE_0600"/>
<dbReference type="PROSITE" id="PS50112">
    <property type="entry name" value="PAS"/>
    <property type="match status" value="2"/>
</dbReference>
<dbReference type="HOGENOM" id="CLU_000445_70_20_0"/>
<sequence>MDLDRRILWVNPAFVRLFGYSSGEMVSKPIALLYANPVDYEEQGKLRYSRNSPSDSHPYEMQYRKKDGSTFWGEAHGAVVINEREERIGFTVSIRDITRQKQLIHDLHLEKEQWFVTLKSIGDAVITTDEHCRITYLNPLAEEMTGWGSDEAMGHPIAQVFQIVNEYTGAPGDNPVERALKEGVVVELANHTLLIRRDGKKFSIEDSAAPIRDDEEKVRGCVIIFRDVTEKRRLEQKISYQANYDALTGLPNRHLFQDRVTQAIAQAHRTGRLFALLYVDVDHFKNINDRLGHPFGDRVLVELGRRFTSIVRESDTIARIGGDEFAIILGDLSDQTEALVLGHRLLNESVTPFRIDDSRADLTVSIGVTLFPDDGTDMTSLVRNADIALYQVKKTGRNNIQFFSQEMNRIVQKRLKIATELQDALDQNQFFLHYQPIVDYAQSRAIGVEALVRWKHRNKTRHPDEFIPVAEEMGLIVPLGRWVLQSALQQMRIWIDQGFLLNRLAVNVAVKQIHSAGFVDFLEYLLKENRIDPALLELEITERTLMFQDHHTLETLSRIRDLGVSISVDDFGTGYSSLNYIRNFPVNTLKIDRSFLTGLFNNHYDQAIVLAILAMAKSLSLDVVAEGVEQEEQDRFLRNNGCYLAQGYYYGHPVSPEKVQPLFDRIAQNPPHKIP</sequence>
<reference evidence="6" key="2">
    <citation type="submission" date="2012-03" db="EMBL/GenBank/DDBJ databases">
        <title>The complete genome sequence of the pioneer microbe on fresh volcanic deposit, Leptospirillum ferrooxidans strain C2-3.</title>
        <authorList>
            <person name="Fujimura R."/>
            <person name="Sato Y."/>
            <person name="Nishizawa T."/>
            <person name="Nanba K."/>
            <person name="Oshima K."/>
            <person name="Hattori M."/>
            <person name="Kamijo T."/>
            <person name="Ohta H."/>
        </authorList>
    </citation>
    <scope>NUCLEOTIDE SEQUENCE [LARGE SCALE GENOMIC DNA]</scope>
    <source>
        <strain evidence="6">C2-3</strain>
    </source>
</reference>
<evidence type="ECO:0000259" key="3">
    <source>
        <dbReference type="PROSITE" id="PS50883"/>
    </source>
</evidence>
<name>I0IM17_LEPFC</name>
<dbReference type="InterPro" id="IPR035965">
    <property type="entry name" value="PAS-like_dom_sf"/>
</dbReference>
<dbReference type="NCBIfam" id="TIGR00254">
    <property type="entry name" value="GGDEF"/>
    <property type="match status" value="1"/>
</dbReference>
<dbReference type="PANTHER" id="PTHR44757:SF4">
    <property type="entry name" value="DIGUANYLATE CYCLASE DGCE-RELATED"/>
    <property type="match status" value="1"/>
</dbReference>
<dbReference type="InterPro" id="IPR000160">
    <property type="entry name" value="GGDEF_dom"/>
</dbReference>
<evidence type="ECO:0000259" key="2">
    <source>
        <dbReference type="PROSITE" id="PS50113"/>
    </source>
</evidence>
<dbReference type="Gene3D" id="3.30.70.270">
    <property type="match status" value="1"/>
</dbReference>
<dbReference type="CDD" id="cd01948">
    <property type="entry name" value="EAL"/>
    <property type="match status" value="1"/>
</dbReference>
<dbReference type="GO" id="GO:0003824">
    <property type="term" value="F:catalytic activity"/>
    <property type="evidence" value="ECO:0007669"/>
    <property type="project" value="UniProtKB-ARBA"/>
</dbReference>
<dbReference type="InterPro" id="IPR001610">
    <property type="entry name" value="PAC"/>
</dbReference>
<reference evidence="5 6" key="1">
    <citation type="journal article" date="2012" name="J. Bacteriol.">
        <title>Complete Genome Sequence of Leptospirillum ferrooxidans Strain C2-3, Isolated from a Fresh Volcanic Ash Deposit on the Island of Miyake, Japan.</title>
        <authorList>
            <person name="Fujimura R."/>
            <person name="Sato Y."/>
            <person name="Nishizawa T."/>
            <person name="Oshima K."/>
            <person name="Kim S.-W."/>
            <person name="Hattori M."/>
            <person name="Kamijo T."/>
            <person name="Ohta H."/>
        </authorList>
    </citation>
    <scope>NUCLEOTIDE SEQUENCE [LARGE SCALE GENOMIC DNA]</scope>
    <source>
        <strain evidence="5 6">C2-3</strain>
    </source>
</reference>
<gene>
    <name evidence="5" type="ordered locus">LFE_0600</name>
</gene>
<evidence type="ECO:0000259" key="4">
    <source>
        <dbReference type="PROSITE" id="PS50887"/>
    </source>
</evidence>
<dbReference type="InterPro" id="IPR000014">
    <property type="entry name" value="PAS"/>
</dbReference>
<dbReference type="InterPro" id="IPR000700">
    <property type="entry name" value="PAS-assoc_C"/>
</dbReference>
<proteinExistence type="predicted"/>
<feature type="domain" description="EAL" evidence="3">
    <location>
        <begin position="414"/>
        <end position="667"/>
    </location>
</feature>
<dbReference type="STRING" id="1162668.LFE_0600"/>
<dbReference type="CDD" id="cd01949">
    <property type="entry name" value="GGDEF"/>
    <property type="match status" value="1"/>
</dbReference>
<dbReference type="InterPro" id="IPR043128">
    <property type="entry name" value="Rev_trsase/Diguanyl_cyclase"/>
</dbReference>
<dbReference type="InterPro" id="IPR001633">
    <property type="entry name" value="EAL_dom"/>
</dbReference>
<dbReference type="Pfam" id="PF00563">
    <property type="entry name" value="EAL"/>
    <property type="match status" value="1"/>
</dbReference>
<keyword evidence="6" id="KW-1185">Reference proteome</keyword>
<dbReference type="PROSITE" id="PS50883">
    <property type="entry name" value="EAL"/>
    <property type="match status" value="1"/>
</dbReference>
<dbReference type="PROSITE" id="PS50887">
    <property type="entry name" value="GGDEF"/>
    <property type="match status" value="1"/>
</dbReference>
<dbReference type="SUPFAM" id="SSF55073">
    <property type="entry name" value="Nucleotide cyclase"/>
    <property type="match status" value="1"/>
</dbReference>
<dbReference type="Pfam" id="PF00990">
    <property type="entry name" value="GGDEF"/>
    <property type="match status" value="1"/>
</dbReference>
<dbReference type="SUPFAM" id="SSF55785">
    <property type="entry name" value="PYP-like sensor domain (PAS domain)"/>
    <property type="match status" value="2"/>
</dbReference>
<dbReference type="Gene3D" id="3.20.20.450">
    <property type="entry name" value="EAL domain"/>
    <property type="match status" value="1"/>
</dbReference>
<dbReference type="InterPro" id="IPR052155">
    <property type="entry name" value="Biofilm_reg_signaling"/>
</dbReference>
<dbReference type="SMART" id="SM00086">
    <property type="entry name" value="PAC"/>
    <property type="match status" value="2"/>
</dbReference>
<dbReference type="NCBIfam" id="TIGR00229">
    <property type="entry name" value="sensory_box"/>
    <property type="match status" value="2"/>
</dbReference>
<dbReference type="SUPFAM" id="SSF141868">
    <property type="entry name" value="EAL domain-like"/>
    <property type="match status" value="1"/>
</dbReference>
<dbReference type="eggNOG" id="COG5001">
    <property type="taxonomic scope" value="Bacteria"/>
</dbReference>
<evidence type="ECO:0000313" key="6">
    <source>
        <dbReference type="Proteomes" id="UP000007382"/>
    </source>
</evidence>
<dbReference type="SMART" id="SM00052">
    <property type="entry name" value="EAL"/>
    <property type="match status" value="1"/>
</dbReference>
<dbReference type="PANTHER" id="PTHR44757">
    <property type="entry name" value="DIGUANYLATE CYCLASE DGCP"/>
    <property type="match status" value="1"/>
</dbReference>
<accession>I0IM17</accession>
<dbReference type="InterPro" id="IPR035919">
    <property type="entry name" value="EAL_sf"/>
</dbReference>
<feature type="domain" description="PAC" evidence="2">
    <location>
        <begin position="188"/>
        <end position="240"/>
    </location>
</feature>
<protein>
    <submittedName>
        <fullName evidence="5">Putative PAS/PAC sensor-containing diguanylate cyclase/phosphodiesterase</fullName>
    </submittedName>
</protein>
<dbReference type="Gene3D" id="3.30.450.20">
    <property type="entry name" value="PAS domain"/>
    <property type="match status" value="2"/>
</dbReference>
<evidence type="ECO:0000313" key="5">
    <source>
        <dbReference type="EMBL" id="BAM06316.1"/>
    </source>
</evidence>
<evidence type="ECO:0000259" key="1">
    <source>
        <dbReference type="PROSITE" id="PS50112"/>
    </source>
</evidence>
<dbReference type="PROSITE" id="PS50113">
    <property type="entry name" value="PAC"/>
    <property type="match status" value="2"/>
</dbReference>
<feature type="domain" description="PAC" evidence="2">
    <location>
        <begin position="57"/>
        <end position="109"/>
    </location>
</feature>
<organism evidence="5 6">
    <name type="scientific">Leptospirillum ferrooxidans (strain C2-3)</name>
    <dbReference type="NCBI Taxonomy" id="1162668"/>
    <lineage>
        <taxon>Bacteria</taxon>
        <taxon>Pseudomonadati</taxon>
        <taxon>Nitrospirota</taxon>
        <taxon>Nitrospiria</taxon>
        <taxon>Nitrospirales</taxon>
        <taxon>Nitrospiraceae</taxon>
        <taxon>Leptospirillum</taxon>
    </lineage>
</organism>
<dbReference type="AlphaFoldDB" id="I0IM17"/>
<dbReference type="CDD" id="cd00130">
    <property type="entry name" value="PAS"/>
    <property type="match status" value="2"/>
</dbReference>
<dbReference type="EMBL" id="AP012342">
    <property type="protein sequence ID" value="BAM06316.1"/>
    <property type="molecule type" value="Genomic_DNA"/>
</dbReference>
<feature type="domain" description="GGDEF" evidence="4">
    <location>
        <begin position="272"/>
        <end position="405"/>
    </location>
</feature>
<dbReference type="SMART" id="SM00091">
    <property type="entry name" value="PAS"/>
    <property type="match status" value="1"/>
</dbReference>
<dbReference type="Pfam" id="PF13426">
    <property type="entry name" value="PAS_9"/>
    <property type="match status" value="2"/>
</dbReference>
<dbReference type="PATRIC" id="fig|1162668.3.peg.703"/>
<dbReference type="SMART" id="SM00267">
    <property type="entry name" value="GGDEF"/>
    <property type="match status" value="1"/>
</dbReference>
<feature type="domain" description="PAS" evidence="1">
    <location>
        <begin position="1"/>
        <end position="42"/>
    </location>
</feature>
<dbReference type="InterPro" id="IPR029787">
    <property type="entry name" value="Nucleotide_cyclase"/>
</dbReference>
<dbReference type="Proteomes" id="UP000007382">
    <property type="component" value="Chromosome"/>
</dbReference>